<organism evidence="1 2">
    <name type="scientific">Daedalea quercina L-15889</name>
    <dbReference type="NCBI Taxonomy" id="1314783"/>
    <lineage>
        <taxon>Eukaryota</taxon>
        <taxon>Fungi</taxon>
        <taxon>Dikarya</taxon>
        <taxon>Basidiomycota</taxon>
        <taxon>Agaricomycotina</taxon>
        <taxon>Agaricomycetes</taxon>
        <taxon>Polyporales</taxon>
        <taxon>Fomitopsis</taxon>
    </lineage>
</organism>
<keyword evidence="2" id="KW-1185">Reference proteome</keyword>
<gene>
    <name evidence="1" type="ORF">DAEQUDRAFT_734844</name>
</gene>
<reference evidence="1 2" key="1">
    <citation type="journal article" date="2016" name="Mol. Biol. Evol.">
        <title>Comparative Genomics of Early-Diverging Mushroom-Forming Fungi Provides Insights into the Origins of Lignocellulose Decay Capabilities.</title>
        <authorList>
            <person name="Nagy L.G."/>
            <person name="Riley R."/>
            <person name="Tritt A."/>
            <person name="Adam C."/>
            <person name="Daum C."/>
            <person name="Floudas D."/>
            <person name="Sun H."/>
            <person name="Yadav J.S."/>
            <person name="Pangilinan J."/>
            <person name="Larsson K.H."/>
            <person name="Matsuura K."/>
            <person name="Barry K."/>
            <person name="Labutti K."/>
            <person name="Kuo R."/>
            <person name="Ohm R.A."/>
            <person name="Bhattacharya S.S."/>
            <person name="Shirouzu T."/>
            <person name="Yoshinaga Y."/>
            <person name="Martin F.M."/>
            <person name="Grigoriev I.V."/>
            <person name="Hibbett D.S."/>
        </authorList>
    </citation>
    <scope>NUCLEOTIDE SEQUENCE [LARGE SCALE GENOMIC DNA]</scope>
    <source>
        <strain evidence="1 2">L-15889</strain>
    </source>
</reference>
<evidence type="ECO:0000313" key="1">
    <source>
        <dbReference type="EMBL" id="KZT74593.1"/>
    </source>
</evidence>
<protein>
    <submittedName>
        <fullName evidence="1">Uncharacterized protein</fullName>
    </submittedName>
</protein>
<dbReference type="OrthoDB" id="2322499at2759"/>
<dbReference type="EMBL" id="KV429033">
    <property type="protein sequence ID" value="KZT74593.1"/>
    <property type="molecule type" value="Genomic_DNA"/>
</dbReference>
<sequence>MDFSSLLDLLHRMWLKRCIGDDMRTLCAILRELPKYDIYRDIPPLIFNQSHITKHRKRDVYLRFQVMEVIDTWDKLTKAKEREKLVMFIGTQVLQVREIVEHAALCVRWANRQVALRESERAQLKSERLQERKEGYTPLLQHKQVKVLTDRVWQNMREDLTRIVQGVRDAHPDFASTEMLFIRTKVLEGALKELVRCPKVQAEDLKAVDLALMPEIRHIMCAPAEVEVNKESFIALQDQLGGMVERWKFHSDSGEYSAPWDPSNGADPLELATTMFRCTGTHCNGYHDRMVFYPNVLRHACIRDNRPNLPKSDLYGNFILDEITWWRLSLTQTGIHGHYPLWNDGRLSAQKPTEKALTIIKLW</sequence>
<name>A0A165U9I8_9APHY</name>
<evidence type="ECO:0000313" key="2">
    <source>
        <dbReference type="Proteomes" id="UP000076727"/>
    </source>
</evidence>
<proteinExistence type="predicted"/>
<dbReference type="Proteomes" id="UP000076727">
    <property type="component" value="Unassembled WGS sequence"/>
</dbReference>
<dbReference type="AlphaFoldDB" id="A0A165U9I8"/>
<accession>A0A165U9I8</accession>